<evidence type="ECO:0000313" key="2">
    <source>
        <dbReference type="Proteomes" id="UP001060215"/>
    </source>
</evidence>
<protein>
    <submittedName>
        <fullName evidence="1">Uncharacterized protein</fullName>
    </submittedName>
</protein>
<comment type="caution">
    <text evidence="1">The sequence shown here is derived from an EMBL/GenBank/DDBJ whole genome shotgun (WGS) entry which is preliminary data.</text>
</comment>
<proteinExistence type="predicted"/>
<name>A0ACC0FCY2_9ERIC</name>
<gene>
    <name evidence="1" type="ORF">LOK49_LG14G00588</name>
</gene>
<keyword evidence="2" id="KW-1185">Reference proteome</keyword>
<organism evidence="1 2">
    <name type="scientific">Camellia lanceoleosa</name>
    <dbReference type="NCBI Taxonomy" id="1840588"/>
    <lineage>
        <taxon>Eukaryota</taxon>
        <taxon>Viridiplantae</taxon>
        <taxon>Streptophyta</taxon>
        <taxon>Embryophyta</taxon>
        <taxon>Tracheophyta</taxon>
        <taxon>Spermatophyta</taxon>
        <taxon>Magnoliopsida</taxon>
        <taxon>eudicotyledons</taxon>
        <taxon>Gunneridae</taxon>
        <taxon>Pentapetalae</taxon>
        <taxon>asterids</taxon>
        <taxon>Ericales</taxon>
        <taxon>Theaceae</taxon>
        <taxon>Camellia</taxon>
    </lineage>
</organism>
<reference evidence="1 2" key="1">
    <citation type="journal article" date="2022" name="Plant J.">
        <title>Chromosome-level genome of Camellia lanceoleosa provides a valuable resource for understanding genome evolution and self-incompatibility.</title>
        <authorList>
            <person name="Gong W."/>
            <person name="Xiao S."/>
            <person name="Wang L."/>
            <person name="Liao Z."/>
            <person name="Chang Y."/>
            <person name="Mo W."/>
            <person name="Hu G."/>
            <person name="Li W."/>
            <person name="Zhao G."/>
            <person name="Zhu H."/>
            <person name="Hu X."/>
            <person name="Ji K."/>
            <person name="Xiang X."/>
            <person name="Song Q."/>
            <person name="Yuan D."/>
            <person name="Jin S."/>
            <person name="Zhang L."/>
        </authorList>
    </citation>
    <scope>NUCLEOTIDE SEQUENCE [LARGE SCALE GENOMIC DNA]</scope>
    <source>
        <strain evidence="1">SQ_2022a</strain>
    </source>
</reference>
<sequence length="63" mass="7107">MLLKLCRDRYEINSLMIFTDFHSSMGLSSCSSQIKSPSTVVLLIFFGCFSQLGNLSLKKYSYG</sequence>
<accession>A0ACC0FCY2</accession>
<evidence type="ECO:0000313" key="1">
    <source>
        <dbReference type="EMBL" id="KAI7985311.1"/>
    </source>
</evidence>
<dbReference type="Proteomes" id="UP001060215">
    <property type="component" value="Chromosome 15"/>
</dbReference>
<dbReference type="EMBL" id="CM045772">
    <property type="protein sequence ID" value="KAI7985311.1"/>
    <property type="molecule type" value="Genomic_DNA"/>
</dbReference>